<dbReference type="AlphaFoldDB" id="A0AAN7RJ73"/>
<reference evidence="1 2" key="1">
    <citation type="journal article" date="2023" name="J. Hered.">
        <title>Chromosome-level genome of the wood stork (Mycteria americana) provides insight into avian chromosome evolution.</title>
        <authorList>
            <person name="Flamio R. Jr."/>
            <person name="Ramstad K.M."/>
        </authorList>
    </citation>
    <scope>NUCLEOTIDE SEQUENCE [LARGE SCALE GENOMIC DNA]</scope>
    <source>
        <strain evidence="1">JAX WOST 10</strain>
    </source>
</reference>
<protein>
    <submittedName>
        <fullName evidence="1">Uncharacterized protein</fullName>
    </submittedName>
</protein>
<dbReference type="EMBL" id="JAUNZN010000044">
    <property type="protein sequence ID" value="KAK4806162.1"/>
    <property type="molecule type" value="Genomic_DNA"/>
</dbReference>
<proteinExistence type="predicted"/>
<dbReference type="Proteomes" id="UP001333110">
    <property type="component" value="Unassembled WGS sequence"/>
</dbReference>
<evidence type="ECO:0000313" key="2">
    <source>
        <dbReference type="Proteomes" id="UP001333110"/>
    </source>
</evidence>
<evidence type="ECO:0000313" key="1">
    <source>
        <dbReference type="EMBL" id="KAK4806162.1"/>
    </source>
</evidence>
<organism evidence="1 2">
    <name type="scientific">Mycteria americana</name>
    <name type="common">Wood stork</name>
    <dbReference type="NCBI Taxonomy" id="33587"/>
    <lineage>
        <taxon>Eukaryota</taxon>
        <taxon>Metazoa</taxon>
        <taxon>Chordata</taxon>
        <taxon>Craniata</taxon>
        <taxon>Vertebrata</taxon>
        <taxon>Euteleostomi</taxon>
        <taxon>Archelosauria</taxon>
        <taxon>Archosauria</taxon>
        <taxon>Dinosauria</taxon>
        <taxon>Saurischia</taxon>
        <taxon>Theropoda</taxon>
        <taxon>Coelurosauria</taxon>
        <taxon>Aves</taxon>
        <taxon>Neognathae</taxon>
        <taxon>Neoaves</taxon>
        <taxon>Aequornithes</taxon>
        <taxon>Ciconiiformes</taxon>
        <taxon>Ciconiidae</taxon>
        <taxon>Mycteria</taxon>
    </lineage>
</organism>
<accession>A0AAN7RJ73</accession>
<name>A0AAN7RJ73_MYCAM</name>
<comment type="caution">
    <text evidence="1">The sequence shown here is derived from an EMBL/GenBank/DDBJ whole genome shotgun (WGS) entry which is preliminary data.</text>
</comment>
<sequence>MHTGQKSQDNRYPLCSTWRTPRQSRWMRLKEAGTLWRACAGAGSWQDLWTHEERSPCWSRFSGRTCDPVGDPCWSSLFLKDCAPWKGPTLEHFLKNCNPWEGLTLEKFVEDLSPVGETPRWSRRRLRRGSDRAAWWAPDIQPGSSHHRGPELHTVLKPVLHPAHCEPAHPTVGQLVQKDAVRDSIKSLTKIQKDYIHRLPFIH</sequence>
<keyword evidence="2" id="KW-1185">Reference proteome</keyword>
<gene>
    <name evidence="1" type="ORF">QYF61_001085</name>
</gene>